<dbReference type="InterPro" id="IPR008780">
    <property type="entry name" value="Plasmodium_Vir"/>
</dbReference>
<protein>
    <submittedName>
        <fullName evidence="2">VIR protein</fullName>
    </submittedName>
</protein>
<evidence type="ECO:0000313" key="2">
    <source>
        <dbReference type="EMBL" id="SCO72492.1"/>
    </source>
</evidence>
<sequence length="837" mass="99589">MTDNIVETTLKLLDSEIGSSPKSDLLKFYKHLDDFIISDSSPVECSEQSNQIILKICPDLRKILQKWTNVWAGYEKSTSDICQHLTYWLYGKAMECESDYYCFNWIYSMFYEFFVKASCYKYEMFDSLEIFSRVFNANTIKNKKDLYDFLNNYTDIKELLGKSTQNKTQYCTYIKYMFDMYQNMKEERRSKLTKVYNNEIAHFEKIIKDEVNYLNDMCKNTEISKHTLKSKDSFELVKEESKEDVEFTNGSLNRRQMHNYDVFKDLDVYQIAEDYIKTQSDYGYGSIECNKFNKTDDTVEPLIKQICTDFRKLFITLAYNVAYEVKANIKYHEYLNYWLNRELRNHKKDRIFREKFCKFMEENNSKVDIEGALKNKIYDLNDDEYENMDILYNLYDYYYKIISEKDEKNNCSKYAKECIDEYERGMKKCYETKNFEFYNALKKFRSIYKNYIYNSNICKKENLPLLPRLKTFKEKSEEEFMQKTVISCAMLNNHNENEPPQRNQKYDSILTGLTAQEQYKILNNCNAEIPLCSKYCGSIIPFSDKENGLNGLKKFCAKFANNLINLSDKLKNVNSAEDRCSYFTYWTYDKILDMFDNKTNSAHFHSILNGLNEVLYQVNNSLPEGAKSCLFYLDGNFEKWEEEKYLHDYFKNYDKISKCVDNCDTYCEYLNYIADLYSKNINKCCTCFIRPTYNCINKCPTYFKCEQTYFPNYLMSKLKCENIKANETSDEVFTNRIIDLDVARRSPLESGNSCKHLLCDPFNAFASISFAFLGIFSTLFVFYKFTPFGSWINKKNHKKKIAVEMFREDAKIPIQYSSRSRNSYPPNRRIRLAYSSD</sequence>
<accession>A0A1G4HC82</accession>
<evidence type="ECO:0000313" key="3">
    <source>
        <dbReference type="Proteomes" id="UP000305196"/>
    </source>
</evidence>
<keyword evidence="1" id="KW-0812">Transmembrane</keyword>
<reference evidence="2 3" key="1">
    <citation type="submission" date="2016-07" db="EMBL/GenBank/DDBJ databases">
        <authorList>
            <consortium name="Pathogen Informatics"/>
        </authorList>
    </citation>
    <scope>NUCLEOTIDE SEQUENCE [LARGE SCALE GENOMIC DNA]</scope>
</reference>
<keyword evidence="1" id="KW-0472">Membrane</keyword>
<dbReference type="VEuPathDB" id="PlasmoDB:PVPAM_100041400"/>
<feature type="transmembrane region" description="Helical" evidence="1">
    <location>
        <begin position="764"/>
        <end position="785"/>
    </location>
</feature>
<dbReference type="AlphaFoldDB" id="A0A1G4HC82"/>
<dbReference type="VEuPathDB" id="PlasmoDB:PVP01_0838500"/>
<dbReference type="VEuPathDB" id="PlasmoDB:PVX_119210"/>
<keyword evidence="1" id="KW-1133">Transmembrane helix</keyword>
<dbReference type="Pfam" id="PF05795">
    <property type="entry name" value="Plasmodium_Vir"/>
    <property type="match status" value="4"/>
</dbReference>
<dbReference type="Proteomes" id="UP000305196">
    <property type="component" value="Chromosome 8"/>
</dbReference>
<proteinExistence type="predicted"/>
<dbReference type="EMBL" id="LT615263">
    <property type="protein sequence ID" value="SCO72492.1"/>
    <property type="molecule type" value="Genomic_DNA"/>
</dbReference>
<name>A0A1G4HC82_PLAVI</name>
<evidence type="ECO:0000256" key="1">
    <source>
        <dbReference type="SAM" id="Phobius"/>
    </source>
</evidence>
<organism evidence="2 3">
    <name type="scientific">Plasmodium vivax</name>
    <name type="common">malaria parasite P. vivax</name>
    <dbReference type="NCBI Taxonomy" id="5855"/>
    <lineage>
        <taxon>Eukaryota</taxon>
        <taxon>Sar</taxon>
        <taxon>Alveolata</taxon>
        <taxon>Apicomplexa</taxon>
        <taxon>Aconoidasida</taxon>
        <taxon>Haemosporida</taxon>
        <taxon>Plasmodiidae</taxon>
        <taxon>Plasmodium</taxon>
        <taxon>Plasmodium (Plasmodium)</taxon>
    </lineage>
</organism>
<dbReference type="VEuPathDB" id="PlasmoDB:PVW1_080044200"/>
<gene>
    <name evidence="2" type="ORF">PVC01_080039700</name>
</gene>